<organism evidence="2 3">
    <name type="scientific">Streptomyces ipomoeae</name>
    <dbReference type="NCBI Taxonomy" id="103232"/>
    <lineage>
        <taxon>Bacteria</taxon>
        <taxon>Bacillati</taxon>
        <taxon>Actinomycetota</taxon>
        <taxon>Actinomycetes</taxon>
        <taxon>Kitasatosporales</taxon>
        <taxon>Streptomycetaceae</taxon>
        <taxon>Streptomyces</taxon>
    </lineage>
</organism>
<reference evidence="2 3" key="1">
    <citation type="submission" date="2019-03" db="EMBL/GenBank/DDBJ databases">
        <title>Comparative genomic analyses of the sweetpotato soil rot pathogen, Streptomyces ipomoeae.</title>
        <authorList>
            <person name="Ruschel Soares N."/>
            <person name="Badger J.H."/>
            <person name="Huguet-Tapia J.C."/>
            <person name="Clark C.A."/>
            <person name="Pettis G.S."/>
        </authorList>
    </citation>
    <scope>NUCLEOTIDE SEQUENCE [LARGE SCALE GENOMIC DNA]</scope>
    <source>
        <strain evidence="2 3">88-35</strain>
    </source>
</reference>
<dbReference type="AlphaFoldDB" id="A0AAE9B2L2"/>
<dbReference type="EMBL" id="SPAZ01000054">
    <property type="protein sequence ID" value="TQE37930.1"/>
    <property type="molecule type" value="Genomic_DNA"/>
</dbReference>
<evidence type="ECO:0000313" key="2">
    <source>
        <dbReference type="EMBL" id="TQE37930.1"/>
    </source>
</evidence>
<gene>
    <name evidence="2" type="ORF">Sipo8835_06365</name>
</gene>
<feature type="compositionally biased region" description="Gly residues" evidence="1">
    <location>
        <begin position="22"/>
        <end position="34"/>
    </location>
</feature>
<accession>A0AAE9B2L2</accession>
<proteinExistence type="predicted"/>
<dbReference type="PROSITE" id="PS51257">
    <property type="entry name" value="PROKAR_LIPOPROTEIN"/>
    <property type="match status" value="1"/>
</dbReference>
<dbReference type="Proteomes" id="UP000318720">
    <property type="component" value="Unassembled WGS sequence"/>
</dbReference>
<feature type="region of interest" description="Disordered" evidence="1">
    <location>
        <begin position="21"/>
        <end position="83"/>
    </location>
</feature>
<sequence>MSTGRARVGAAVALALAAALTGCGGGDGQDGGSAEGSEPPSASRTPSGATETRSGARQPPSPSPTPTDADGSSPADATDTATDADACFDGRCEIAVSRPMTIKIDSRLGISDLRITKITDDIVVLQSSGAGTFLSSSVGEGSTGGLNGLGFRVKSLDGGTAVLEFFPRA</sequence>
<dbReference type="RefSeq" id="WP_141581088.1">
    <property type="nucleotide sequence ID" value="NZ_SPAZ01000054.1"/>
</dbReference>
<comment type="caution">
    <text evidence="2">The sequence shown here is derived from an EMBL/GenBank/DDBJ whole genome shotgun (WGS) entry which is preliminary data.</text>
</comment>
<evidence type="ECO:0000313" key="3">
    <source>
        <dbReference type="Proteomes" id="UP000318720"/>
    </source>
</evidence>
<evidence type="ECO:0000256" key="1">
    <source>
        <dbReference type="SAM" id="MobiDB-lite"/>
    </source>
</evidence>
<protein>
    <submittedName>
        <fullName evidence="2">Uncharacterized protein</fullName>
    </submittedName>
</protein>
<feature type="compositionally biased region" description="Low complexity" evidence="1">
    <location>
        <begin position="66"/>
        <end position="83"/>
    </location>
</feature>
<feature type="compositionally biased region" description="Polar residues" evidence="1">
    <location>
        <begin position="40"/>
        <end position="55"/>
    </location>
</feature>
<name>A0AAE9B2L2_9ACTN</name>